<name>A0A975BWV8_9BACT</name>
<accession>A0A975BWV8</accession>
<proteinExistence type="predicted"/>
<dbReference type="KEGG" id="dmm:dnm_093420"/>
<dbReference type="AlphaFoldDB" id="A0A975BWV8"/>
<keyword evidence="2" id="KW-1185">Reference proteome</keyword>
<reference evidence="1" key="1">
    <citation type="journal article" date="2021" name="Microb. Physiol.">
        <title>Proteogenomic Insights into the Physiology of Marine, Sulfate-Reducing, Filamentous Desulfonema limicola and Desulfonema magnum.</title>
        <authorList>
            <person name="Schnaars V."/>
            <person name="Wohlbrand L."/>
            <person name="Scheve S."/>
            <person name="Hinrichs C."/>
            <person name="Reinhardt R."/>
            <person name="Rabus R."/>
        </authorList>
    </citation>
    <scope>NUCLEOTIDE SEQUENCE</scope>
    <source>
        <strain evidence="1">4be13</strain>
    </source>
</reference>
<gene>
    <name evidence="1" type="ORF">dnm_093420</name>
</gene>
<protein>
    <submittedName>
        <fullName evidence="1">Uncharacterized protein</fullName>
    </submittedName>
</protein>
<evidence type="ECO:0000313" key="2">
    <source>
        <dbReference type="Proteomes" id="UP000663722"/>
    </source>
</evidence>
<dbReference type="EMBL" id="CP061800">
    <property type="protein sequence ID" value="QTA93241.1"/>
    <property type="molecule type" value="Genomic_DNA"/>
</dbReference>
<dbReference type="Proteomes" id="UP000663722">
    <property type="component" value="Chromosome"/>
</dbReference>
<sequence>MSGTSNISFYPCSEFRSQAVFFRVPKGEIFVYVYFLTAKSCKSLKLFIRKKEEKKLCGLFWILLRKALFA</sequence>
<organism evidence="1 2">
    <name type="scientific">Desulfonema magnum</name>
    <dbReference type="NCBI Taxonomy" id="45655"/>
    <lineage>
        <taxon>Bacteria</taxon>
        <taxon>Pseudomonadati</taxon>
        <taxon>Thermodesulfobacteriota</taxon>
        <taxon>Desulfobacteria</taxon>
        <taxon>Desulfobacterales</taxon>
        <taxon>Desulfococcaceae</taxon>
        <taxon>Desulfonema</taxon>
    </lineage>
</organism>
<evidence type="ECO:0000313" key="1">
    <source>
        <dbReference type="EMBL" id="QTA93241.1"/>
    </source>
</evidence>